<sequence length="99" mass="11273">MADDMDETVVYNLDDEPRSGRATPIRLMSWIGRDLEVVSALCLNLLNHNPLEPYWRGRFNTYLSFTSGKDAEKRLDEASFWLQKATAANANSGDSEQFE</sequence>
<accession>A0AAN7VPV1</accession>
<protein>
    <submittedName>
        <fullName evidence="1">Uncharacterized protein</fullName>
    </submittedName>
</protein>
<comment type="caution">
    <text evidence="1">The sequence shown here is derived from an EMBL/GenBank/DDBJ whole genome shotgun (WGS) entry which is preliminary data.</text>
</comment>
<evidence type="ECO:0000313" key="1">
    <source>
        <dbReference type="EMBL" id="KAK5697481.1"/>
    </source>
</evidence>
<name>A0AAN7VPV1_9PEZI</name>
<dbReference type="EMBL" id="JAVRQU010000011">
    <property type="protein sequence ID" value="KAK5697481.1"/>
    <property type="molecule type" value="Genomic_DNA"/>
</dbReference>
<dbReference type="AlphaFoldDB" id="A0AAN7VPV1"/>
<organism evidence="1 2">
    <name type="scientific">Elasticomyces elasticus</name>
    <dbReference type="NCBI Taxonomy" id="574655"/>
    <lineage>
        <taxon>Eukaryota</taxon>
        <taxon>Fungi</taxon>
        <taxon>Dikarya</taxon>
        <taxon>Ascomycota</taxon>
        <taxon>Pezizomycotina</taxon>
        <taxon>Dothideomycetes</taxon>
        <taxon>Dothideomycetidae</taxon>
        <taxon>Mycosphaerellales</taxon>
        <taxon>Teratosphaeriaceae</taxon>
        <taxon>Elasticomyces</taxon>
    </lineage>
</organism>
<evidence type="ECO:0000313" key="2">
    <source>
        <dbReference type="Proteomes" id="UP001310594"/>
    </source>
</evidence>
<proteinExistence type="predicted"/>
<dbReference type="Proteomes" id="UP001310594">
    <property type="component" value="Unassembled WGS sequence"/>
</dbReference>
<gene>
    <name evidence="1" type="ORF">LTR97_007619</name>
</gene>
<reference evidence="1" key="1">
    <citation type="submission" date="2023-08" db="EMBL/GenBank/DDBJ databases">
        <title>Black Yeasts Isolated from many extreme environments.</title>
        <authorList>
            <person name="Coleine C."/>
            <person name="Stajich J.E."/>
            <person name="Selbmann L."/>
        </authorList>
    </citation>
    <scope>NUCLEOTIDE SEQUENCE</scope>
    <source>
        <strain evidence="1">CCFEE 5810</strain>
    </source>
</reference>